<dbReference type="InterPro" id="IPR036890">
    <property type="entry name" value="HATPase_C_sf"/>
</dbReference>
<evidence type="ECO:0000259" key="2">
    <source>
        <dbReference type="Pfam" id="PF13581"/>
    </source>
</evidence>
<dbReference type="InterPro" id="IPR050267">
    <property type="entry name" value="Anti-sigma-factor_SerPK"/>
</dbReference>
<dbReference type="PANTHER" id="PTHR35526:SF3">
    <property type="entry name" value="ANTI-SIGMA-F FACTOR RSBW"/>
    <property type="match status" value="1"/>
</dbReference>
<dbReference type="Pfam" id="PF13581">
    <property type="entry name" value="HATPase_c_2"/>
    <property type="match status" value="1"/>
</dbReference>
<dbReference type="SUPFAM" id="SSF55874">
    <property type="entry name" value="ATPase domain of HSP90 chaperone/DNA topoisomerase II/histidine kinase"/>
    <property type="match status" value="1"/>
</dbReference>
<accession>A0ABU2MUR9</accession>
<dbReference type="Gene3D" id="3.30.565.10">
    <property type="entry name" value="Histidine kinase-like ATPase, C-terminal domain"/>
    <property type="match status" value="1"/>
</dbReference>
<keyword evidence="1" id="KW-0418">Kinase</keyword>
<dbReference type="RefSeq" id="WP_311706526.1">
    <property type="nucleotide sequence ID" value="NZ_JAVREL010000014.1"/>
</dbReference>
<reference evidence="4" key="1">
    <citation type="submission" date="2023-07" db="EMBL/GenBank/DDBJ databases">
        <title>30 novel species of actinomycetes from the DSMZ collection.</title>
        <authorList>
            <person name="Nouioui I."/>
        </authorList>
    </citation>
    <scope>NUCLEOTIDE SEQUENCE [LARGE SCALE GENOMIC DNA]</scope>
    <source>
        <strain evidence="4">DSM 44938</strain>
    </source>
</reference>
<evidence type="ECO:0000256" key="1">
    <source>
        <dbReference type="ARBA" id="ARBA00022527"/>
    </source>
</evidence>
<evidence type="ECO:0000313" key="3">
    <source>
        <dbReference type="EMBL" id="MDT0345392.1"/>
    </source>
</evidence>
<sequence>MPALATSVSAARSRVGRRVGHWGWPDAVCDTAQLIVSELFTNAIVHTDSDTVICRIESTGRALRIEVADEGPGLARRVPRAADGDAEAEGGRGLMLLDALAARWGVLVSERPAGCTVWAEIRP</sequence>
<comment type="caution">
    <text evidence="3">The sequence shown here is derived from an EMBL/GenBank/DDBJ whole genome shotgun (WGS) entry which is preliminary data.</text>
</comment>
<proteinExistence type="predicted"/>
<dbReference type="Proteomes" id="UP001183246">
    <property type="component" value="Unassembled WGS sequence"/>
</dbReference>
<feature type="domain" description="Histidine kinase/HSP90-like ATPase" evidence="2">
    <location>
        <begin position="2"/>
        <end position="118"/>
    </location>
</feature>
<name>A0ABU2MUR9_9ACTN</name>
<keyword evidence="4" id="KW-1185">Reference proteome</keyword>
<gene>
    <name evidence="3" type="ORF">RM590_22725</name>
</gene>
<dbReference type="CDD" id="cd16936">
    <property type="entry name" value="HATPase_RsbW-like"/>
    <property type="match status" value="1"/>
</dbReference>
<keyword evidence="1" id="KW-0723">Serine/threonine-protein kinase</keyword>
<dbReference type="GO" id="GO:0005524">
    <property type="term" value="F:ATP binding"/>
    <property type="evidence" value="ECO:0007669"/>
    <property type="project" value="UniProtKB-KW"/>
</dbReference>
<protein>
    <submittedName>
        <fullName evidence="3">ATP-binding protein</fullName>
    </submittedName>
</protein>
<keyword evidence="3" id="KW-0067">ATP-binding</keyword>
<organism evidence="3 4">
    <name type="scientific">Streptomyces litchfieldiae</name>
    <dbReference type="NCBI Taxonomy" id="3075543"/>
    <lineage>
        <taxon>Bacteria</taxon>
        <taxon>Bacillati</taxon>
        <taxon>Actinomycetota</taxon>
        <taxon>Actinomycetes</taxon>
        <taxon>Kitasatosporales</taxon>
        <taxon>Streptomycetaceae</taxon>
        <taxon>Streptomyces</taxon>
    </lineage>
</organism>
<keyword evidence="3" id="KW-0547">Nucleotide-binding</keyword>
<dbReference type="PANTHER" id="PTHR35526">
    <property type="entry name" value="ANTI-SIGMA-F FACTOR RSBW-RELATED"/>
    <property type="match status" value="1"/>
</dbReference>
<dbReference type="EMBL" id="JAVREL010000014">
    <property type="protein sequence ID" value="MDT0345392.1"/>
    <property type="molecule type" value="Genomic_DNA"/>
</dbReference>
<evidence type="ECO:0000313" key="4">
    <source>
        <dbReference type="Proteomes" id="UP001183246"/>
    </source>
</evidence>
<keyword evidence="1" id="KW-0808">Transferase</keyword>
<dbReference type="InterPro" id="IPR003594">
    <property type="entry name" value="HATPase_dom"/>
</dbReference>